<organism evidence="1">
    <name type="scientific">Siphoviridae sp. ctBeL15</name>
    <dbReference type="NCBI Taxonomy" id="2825374"/>
    <lineage>
        <taxon>Viruses</taxon>
        <taxon>Duplodnaviria</taxon>
        <taxon>Heunggongvirae</taxon>
        <taxon>Uroviricota</taxon>
        <taxon>Caudoviricetes</taxon>
    </lineage>
</organism>
<sequence>MGTKWSEIISNHAMLEIDDVRLQEEAANDPAAFLRRMSLYMVNAIPLFSLPVQMRAYLADGLVQPSYGDFYWTSDEDSLAGETEVETGMVGYELFSCAIVEQDVTGGMTAVPYTGASYNAETGVVTFPMQDMAGINYTLDFYTDGEFGHELTMEQKRILGLCVASVWDERFFRNWLNDQMKIKDASFDTVNEGTYMKEGAAKQEKNRARLMDEMHKYEQDCTFLNTVQRGRGGYGRYQFL</sequence>
<dbReference type="EMBL" id="BK016176">
    <property type="protein sequence ID" value="DAG00049.1"/>
    <property type="molecule type" value="Genomic_DNA"/>
</dbReference>
<name>A0A8S5UZX9_9CAUD</name>
<accession>A0A8S5UZX9</accession>
<proteinExistence type="predicted"/>
<reference evidence="1" key="1">
    <citation type="journal article" date="2021" name="Proc. Natl. Acad. Sci. U.S.A.">
        <title>A Catalog of Tens of Thousands of Viruses from Human Metagenomes Reveals Hidden Associations with Chronic Diseases.</title>
        <authorList>
            <person name="Tisza M.J."/>
            <person name="Buck C.B."/>
        </authorList>
    </citation>
    <scope>NUCLEOTIDE SEQUENCE</scope>
    <source>
        <strain evidence="1">CtBeL15</strain>
    </source>
</reference>
<evidence type="ECO:0000313" key="1">
    <source>
        <dbReference type="EMBL" id="DAG00049.1"/>
    </source>
</evidence>
<protein>
    <submittedName>
        <fullName evidence="1">Uncharacterized protein</fullName>
    </submittedName>
</protein>